<organism evidence="2 3">
    <name type="scientific">Candidatus Portnoybacteria bacterium RIFCSPHIGHO2_01_FULL_40_12b</name>
    <dbReference type="NCBI Taxonomy" id="1801994"/>
    <lineage>
        <taxon>Bacteria</taxon>
        <taxon>Candidatus Portnoyibacteriota</taxon>
    </lineage>
</organism>
<reference evidence="2 3" key="1">
    <citation type="journal article" date="2016" name="Nat. Commun.">
        <title>Thousands of microbial genomes shed light on interconnected biogeochemical processes in an aquifer system.</title>
        <authorList>
            <person name="Anantharaman K."/>
            <person name="Brown C.T."/>
            <person name="Hug L.A."/>
            <person name="Sharon I."/>
            <person name="Castelle C.J."/>
            <person name="Probst A.J."/>
            <person name="Thomas B.C."/>
            <person name="Singh A."/>
            <person name="Wilkins M.J."/>
            <person name="Karaoz U."/>
            <person name="Brodie E.L."/>
            <person name="Williams K.H."/>
            <person name="Hubbard S.S."/>
            <person name="Banfield J.F."/>
        </authorList>
    </citation>
    <scope>NUCLEOTIDE SEQUENCE [LARGE SCALE GENOMIC DNA]</scope>
</reference>
<gene>
    <name evidence="2" type="ORF">A2815_00505</name>
</gene>
<keyword evidence="1" id="KW-0812">Transmembrane</keyword>
<protein>
    <recommendedName>
        <fullName evidence="4">TrbC/VIRB2 family protein</fullName>
    </recommendedName>
</protein>
<feature type="transmembrane region" description="Helical" evidence="1">
    <location>
        <begin position="53"/>
        <end position="79"/>
    </location>
</feature>
<name>A0A1G2FBM3_9BACT</name>
<dbReference type="Proteomes" id="UP000176974">
    <property type="component" value="Unassembled WGS sequence"/>
</dbReference>
<accession>A0A1G2FBM3</accession>
<evidence type="ECO:0000313" key="3">
    <source>
        <dbReference type="Proteomes" id="UP000176974"/>
    </source>
</evidence>
<keyword evidence="1" id="KW-0472">Membrane</keyword>
<feature type="transmembrane region" description="Helical" evidence="1">
    <location>
        <begin position="12"/>
        <end position="33"/>
    </location>
</feature>
<evidence type="ECO:0000256" key="1">
    <source>
        <dbReference type="SAM" id="Phobius"/>
    </source>
</evidence>
<feature type="transmembrane region" description="Helical" evidence="1">
    <location>
        <begin position="91"/>
        <end position="112"/>
    </location>
</feature>
<comment type="caution">
    <text evidence="2">The sequence shown here is derived from an EMBL/GenBank/DDBJ whole genome shotgun (WGS) entry which is preliminary data.</text>
</comment>
<dbReference type="EMBL" id="MHMY01000010">
    <property type="protein sequence ID" value="OGZ35476.1"/>
    <property type="molecule type" value="Genomic_DNA"/>
</dbReference>
<dbReference type="AlphaFoldDB" id="A0A1G2FBM3"/>
<sequence>MKLIKKRNFITSVLLLSVFVFLASTAFVFGAAWDADPGDLPDTTIKEVVINGINWLVGIVATVSVIIVLVGGVLWVTAGGDEERAKTARRYLVAGLAGLAVALGAWAIVRVITQTLFP</sequence>
<evidence type="ECO:0000313" key="2">
    <source>
        <dbReference type="EMBL" id="OGZ35476.1"/>
    </source>
</evidence>
<proteinExistence type="predicted"/>
<evidence type="ECO:0008006" key="4">
    <source>
        <dbReference type="Google" id="ProtNLM"/>
    </source>
</evidence>
<keyword evidence="1" id="KW-1133">Transmembrane helix</keyword>